<proteinExistence type="inferred from homology"/>
<keyword evidence="3" id="KW-1003">Cell membrane</keyword>
<gene>
    <name evidence="9" type="ORF">COT89_00585</name>
</gene>
<dbReference type="InterPro" id="IPR018076">
    <property type="entry name" value="T2SS_GspF_dom"/>
</dbReference>
<feature type="domain" description="Type II secretion system protein GspF" evidence="8">
    <location>
        <begin position="68"/>
        <end position="190"/>
    </location>
</feature>
<evidence type="ECO:0000256" key="2">
    <source>
        <dbReference type="ARBA" id="ARBA00005745"/>
    </source>
</evidence>
<dbReference type="InterPro" id="IPR003004">
    <property type="entry name" value="GspF/PilC"/>
</dbReference>
<dbReference type="Proteomes" id="UP000231466">
    <property type="component" value="Unassembled WGS sequence"/>
</dbReference>
<evidence type="ECO:0000313" key="9">
    <source>
        <dbReference type="EMBL" id="PIR98261.1"/>
    </source>
</evidence>
<dbReference type="Gene3D" id="1.20.81.30">
    <property type="entry name" value="Type II secretion system (T2SS), domain F"/>
    <property type="match status" value="2"/>
</dbReference>
<organism evidence="9 10">
    <name type="scientific">Candidatus Colwellbacteria bacterium CG10_big_fil_rev_8_21_14_0_10_42_22</name>
    <dbReference type="NCBI Taxonomy" id="1974540"/>
    <lineage>
        <taxon>Bacteria</taxon>
        <taxon>Candidatus Colwelliibacteriota</taxon>
    </lineage>
</organism>
<keyword evidence="6 7" id="KW-0472">Membrane</keyword>
<feature type="transmembrane region" description="Helical" evidence="7">
    <location>
        <begin position="167"/>
        <end position="189"/>
    </location>
</feature>
<protein>
    <recommendedName>
        <fullName evidence="8">Type II secretion system protein GspF domain-containing protein</fullName>
    </recommendedName>
</protein>
<feature type="transmembrane region" description="Helical" evidence="7">
    <location>
        <begin position="220"/>
        <end position="240"/>
    </location>
</feature>
<reference evidence="10" key="1">
    <citation type="submission" date="2017-09" db="EMBL/GenBank/DDBJ databases">
        <title>Depth-based differentiation of microbial function through sediment-hosted aquifers and enrichment of novel symbionts in the deep terrestrial subsurface.</title>
        <authorList>
            <person name="Probst A.J."/>
            <person name="Ladd B."/>
            <person name="Jarett J.K."/>
            <person name="Geller-Mcgrath D.E."/>
            <person name="Sieber C.M.K."/>
            <person name="Emerson J.B."/>
            <person name="Anantharaman K."/>
            <person name="Thomas B.C."/>
            <person name="Malmstrom R."/>
            <person name="Stieglmeier M."/>
            <person name="Klingl A."/>
            <person name="Woyke T."/>
            <person name="Ryan C.M."/>
            <person name="Banfield J.F."/>
        </authorList>
    </citation>
    <scope>NUCLEOTIDE SEQUENCE [LARGE SCALE GENOMIC DNA]</scope>
</reference>
<dbReference type="Pfam" id="PF00482">
    <property type="entry name" value="T2SSF"/>
    <property type="match status" value="1"/>
</dbReference>
<feature type="non-terminal residue" evidence="9">
    <location>
        <position position="321"/>
    </location>
</feature>
<dbReference type="GO" id="GO:0005886">
    <property type="term" value="C:plasma membrane"/>
    <property type="evidence" value="ECO:0007669"/>
    <property type="project" value="UniProtKB-SubCell"/>
</dbReference>
<dbReference type="PRINTS" id="PR00812">
    <property type="entry name" value="BCTERIALGSPF"/>
</dbReference>
<keyword evidence="5 7" id="KW-1133">Transmembrane helix</keyword>
<accession>A0A2H0VGR3</accession>
<name>A0A2H0VGR3_9BACT</name>
<sequence>MSRFHYIASNVEGKVIEGDITSGSSSAVLGWMSDQGLKPVSVKEIKTISWTKRSLKESINIEDKVFLTKYLGLMLKVGTDLFKAIDILIADFDKQSVKTLLLEIKDTLTKGQPLYTAFANHPKEFSPVFTSLIRAGEESGGLQETFDRLSHDTEKEKELRSKVKGALIYPVILVGLSLIILFLMVSLALPKIAEAFLSGAEEVPTFSKVVFGIGLFFRDYMLIILPVFIGTGFGLFYFFAKTEGGKKIWTRVVNKTPIVKGVVKKIAVQRFASTLSSLLRSGVPILDALEITADAVGSVELETILRRISREGIAKGLTVGE</sequence>
<evidence type="ECO:0000256" key="5">
    <source>
        <dbReference type="ARBA" id="ARBA00022989"/>
    </source>
</evidence>
<evidence type="ECO:0000256" key="3">
    <source>
        <dbReference type="ARBA" id="ARBA00022475"/>
    </source>
</evidence>
<dbReference type="PANTHER" id="PTHR30012">
    <property type="entry name" value="GENERAL SECRETION PATHWAY PROTEIN"/>
    <property type="match status" value="1"/>
</dbReference>
<dbReference type="InterPro" id="IPR042094">
    <property type="entry name" value="T2SS_GspF_sf"/>
</dbReference>
<dbReference type="AlphaFoldDB" id="A0A2H0VGR3"/>
<comment type="similarity">
    <text evidence="2">Belongs to the GSP F family.</text>
</comment>
<evidence type="ECO:0000256" key="1">
    <source>
        <dbReference type="ARBA" id="ARBA00004651"/>
    </source>
</evidence>
<evidence type="ECO:0000259" key="8">
    <source>
        <dbReference type="Pfam" id="PF00482"/>
    </source>
</evidence>
<evidence type="ECO:0000256" key="6">
    <source>
        <dbReference type="ARBA" id="ARBA00023136"/>
    </source>
</evidence>
<comment type="subcellular location">
    <subcellularLocation>
        <location evidence="1">Cell membrane</location>
        <topology evidence="1">Multi-pass membrane protein</topology>
    </subcellularLocation>
</comment>
<evidence type="ECO:0000313" key="10">
    <source>
        <dbReference type="Proteomes" id="UP000231466"/>
    </source>
</evidence>
<dbReference type="EMBL" id="PFAH01000002">
    <property type="protein sequence ID" value="PIR98261.1"/>
    <property type="molecule type" value="Genomic_DNA"/>
</dbReference>
<keyword evidence="4 7" id="KW-0812">Transmembrane</keyword>
<dbReference type="PANTHER" id="PTHR30012:SF0">
    <property type="entry name" value="TYPE II SECRETION SYSTEM PROTEIN F-RELATED"/>
    <property type="match status" value="1"/>
</dbReference>
<evidence type="ECO:0000256" key="4">
    <source>
        <dbReference type="ARBA" id="ARBA00022692"/>
    </source>
</evidence>
<comment type="caution">
    <text evidence="9">The sequence shown here is derived from an EMBL/GenBank/DDBJ whole genome shotgun (WGS) entry which is preliminary data.</text>
</comment>
<evidence type="ECO:0000256" key="7">
    <source>
        <dbReference type="SAM" id="Phobius"/>
    </source>
</evidence>